<feature type="domain" description="HTH cro/C1-type" evidence="1">
    <location>
        <begin position="21"/>
        <end position="81"/>
    </location>
</feature>
<dbReference type="CDD" id="cd00093">
    <property type="entry name" value="HTH_XRE"/>
    <property type="match status" value="1"/>
</dbReference>
<dbReference type="Gene3D" id="1.10.260.40">
    <property type="entry name" value="lambda repressor-like DNA-binding domains"/>
    <property type="match status" value="1"/>
</dbReference>
<name>A0ABW2SQA9_9ACTO</name>
<dbReference type="PROSITE" id="PS50943">
    <property type="entry name" value="HTH_CROC1"/>
    <property type="match status" value="1"/>
</dbReference>
<dbReference type="EMBL" id="JBHTEF010000001">
    <property type="protein sequence ID" value="MFC7582030.1"/>
    <property type="molecule type" value="Genomic_DNA"/>
</dbReference>
<dbReference type="SUPFAM" id="SSF47413">
    <property type="entry name" value="lambda repressor-like DNA-binding domains"/>
    <property type="match status" value="1"/>
</dbReference>
<dbReference type="InterPro" id="IPR010982">
    <property type="entry name" value="Lambda_DNA-bd_dom_sf"/>
</dbReference>
<dbReference type="RefSeq" id="WP_380975825.1">
    <property type="nucleotide sequence ID" value="NZ_JBHTEF010000001.1"/>
</dbReference>
<dbReference type="Proteomes" id="UP001596527">
    <property type="component" value="Unassembled WGS sequence"/>
</dbReference>
<evidence type="ECO:0000259" key="1">
    <source>
        <dbReference type="PROSITE" id="PS50943"/>
    </source>
</evidence>
<gene>
    <name evidence="2" type="ORF">ACFQWG_12580</name>
</gene>
<comment type="caution">
    <text evidence="2">The sequence shown here is derived from an EMBL/GenBank/DDBJ whole genome shotgun (WGS) entry which is preliminary data.</text>
</comment>
<protein>
    <submittedName>
        <fullName evidence="2">Helix-turn-helix transcriptional regulator</fullName>
    </submittedName>
</protein>
<proteinExistence type="predicted"/>
<evidence type="ECO:0000313" key="3">
    <source>
        <dbReference type="Proteomes" id="UP001596527"/>
    </source>
</evidence>
<dbReference type="InterPro" id="IPR001387">
    <property type="entry name" value="Cro/C1-type_HTH"/>
</dbReference>
<evidence type="ECO:0000313" key="2">
    <source>
        <dbReference type="EMBL" id="MFC7582030.1"/>
    </source>
</evidence>
<reference evidence="3" key="1">
    <citation type="journal article" date="2019" name="Int. J. Syst. Evol. Microbiol.">
        <title>The Global Catalogue of Microorganisms (GCM) 10K type strain sequencing project: providing services to taxonomists for standard genome sequencing and annotation.</title>
        <authorList>
            <consortium name="The Broad Institute Genomics Platform"/>
            <consortium name="The Broad Institute Genome Sequencing Center for Infectious Disease"/>
            <person name="Wu L."/>
            <person name="Ma J."/>
        </authorList>
    </citation>
    <scope>NUCLEOTIDE SEQUENCE [LARGE SCALE GENOMIC DNA]</scope>
    <source>
        <strain evidence="3">CCUG 56698</strain>
    </source>
</reference>
<organism evidence="2 3">
    <name type="scientific">Schaalia naturae</name>
    <dbReference type="NCBI Taxonomy" id="635203"/>
    <lineage>
        <taxon>Bacteria</taxon>
        <taxon>Bacillati</taxon>
        <taxon>Actinomycetota</taxon>
        <taxon>Actinomycetes</taxon>
        <taxon>Actinomycetales</taxon>
        <taxon>Actinomycetaceae</taxon>
        <taxon>Schaalia</taxon>
    </lineage>
</organism>
<accession>A0ABW2SQA9</accession>
<dbReference type="Pfam" id="PF13560">
    <property type="entry name" value="HTH_31"/>
    <property type="match status" value="1"/>
</dbReference>
<sequence>MAKRRPEQAWDRCARELGMNIQRLRAARGLSQENVAYAAGISRYTFQKLEKGESAPNRAANPSLRNVMAVAQVLGTTVDALLPEEWPELRSGLPPRP</sequence>
<keyword evidence="3" id="KW-1185">Reference proteome</keyword>
<dbReference type="SMART" id="SM00530">
    <property type="entry name" value="HTH_XRE"/>
    <property type="match status" value="1"/>
</dbReference>